<evidence type="ECO:0000256" key="1">
    <source>
        <dbReference type="SAM" id="MobiDB-lite"/>
    </source>
</evidence>
<evidence type="ECO:0000313" key="3">
    <source>
        <dbReference type="EMBL" id="KAJ0403809.1"/>
    </source>
</evidence>
<dbReference type="InterPro" id="IPR027421">
    <property type="entry name" value="DNA_pol_lamdba_lyase_dom_sf"/>
</dbReference>
<dbReference type="Gene3D" id="1.10.150.110">
    <property type="entry name" value="DNA polymerase beta, N-terminal domain-like"/>
    <property type="match status" value="1"/>
</dbReference>
<feature type="domain" description="Crossover junction endonuclease MUS81-like HHH" evidence="2">
    <location>
        <begin position="146"/>
        <end position="214"/>
    </location>
</feature>
<comment type="caution">
    <text evidence="3">The sequence shown here is derived from an EMBL/GenBank/DDBJ whole genome shotgun (WGS) entry which is preliminary data.</text>
</comment>
<keyword evidence="4" id="KW-1185">Reference proteome</keyword>
<reference evidence="3" key="1">
    <citation type="submission" date="2021-12" db="EMBL/GenBank/DDBJ databases">
        <title>Prjna785345.</title>
        <authorList>
            <person name="Rujirawat T."/>
            <person name="Krajaejun T."/>
        </authorList>
    </citation>
    <scope>NUCLEOTIDE SEQUENCE</scope>
    <source>
        <strain evidence="3">Pi057C3</strain>
    </source>
</reference>
<dbReference type="AlphaFoldDB" id="A0AAD5MDH1"/>
<dbReference type="SUPFAM" id="SSF47802">
    <property type="entry name" value="DNA polymerase beta, N-terminal domain-like"/>
    <property type="match status" value="1"/>
</dbReference>
<protein>
    <recommendedName>
        <fullName evidence="2">Crossover junction endonuclease MUS81-like HHH domain-containing protein</fullName>
    </recommendedName>
</protein>
<feature type="compositionally biased region" description="Basic residues" evidence="1">
    <location>
        <begin position="123"/>
        <end position="132"/>
    </location>
</feature>
<gene>
    <name evidence="3" type="ORF">P43SY_003906</name>
</gene>
<dbReference type="InterPro" id="IPR010996">
    <property type="entry name" value="HHH_MUS81"/>
</dbReference>
<evidence type="ECO:0000259" key="2">
    <source>
        <dbReference type="Pfam" id="PF14716"/>
    </source>
</evidence>
<feature type="compositionally biased region" description="Polar residues" evidence="1">
    <location>
        <begin position="107"/>
        <end position="119"/>
    </location>
</feature>
<accession>A0AAD5MDH1</accession>
<name>A0AAD5MDH1_PYTIN</name>
<proteinExistence type="predicted"/>
<feature type="region of interest" description="Disordered" evidence="1">
    <location>
        <begin position="71"/>
        <end position="132"/>
    </location>
</feature>
<dbReference type="Proteomes" id="UP001209570">
    <property type="component" value="Unassembled WGS sequence"/>
</dbReference>
<dbReference type="EMBL" id="JAKCXM010000074">
    <property type="protein sequence ID" value="KAJ0403809.1"/>
    <property type="molecule type" value="Genomic_DNA"/>
</dbReference>
<dbReference type="Pfam" id="PF14716">
    <property type="entry name" value="HHH_8"/>
    <property type="match status" value="1"/>
</dbReference>
<evidence type="ECO:0000313" key="4">
    <source>
        <dbReference type="Proteomes" id="UP001209570"/>
    </source>
</evidence>
<sequence length="224" mass="24920">MNYRQVEAVLSDLLIKCEEQGVALPVDALDAIDAVLEALQSEFKHELGRSHMDAVMERLVGRFGLKQGHVKLPAVDADTPQRKRRAVPSPRNTTETKKSKTRVTGEDASSNQELQQGRSISPKARRKKTKHKLLQEIEEKSASRKENQPLVDQLVQLGEYEMRSGHTQRGVARLRAAKEVRNADEVIKSGAQARKLDRIGPSAAAKVDAILNAGINEALREYKD</sequence>
<organism evidence="3 4">
    <name type="scientific">Pythium insidiosum</name>
    <name type="common">Pythiosis disease agent</name>
    <dbReference type="NCBI Taxonomy" id="114742"/>
    <lineage>
        <taxon>Eukaryota</taxon>
        <taxon>Sar</taxon>
        <taxon>Stramenopiles</taxon>
        <taxon>Oomycota</taxon>
        <taxon>Peronosporomycetes</taxon>
        <taxon>Pythiales</taxon>
        <taxon>Pythiaceae</taxon>
        <taxon>Pythium</taxon>
    </lineage>
</organism>